<organism evidence="2 3">
    <name type="scientific">Kitasatospora putterlickiae</name>
    <dbReference type="NCBI Taxonomy" id="221725"/>
    <lineage>
        <taxon>Bacteria</taxon>
        <taxon>Bacillati</taxon>
        <taxon>Actinomycetota</taxon>
        <taxon>Actinomycetes</taxon>
        <taxon>Kitasatosporales</taxon>
        <taxon>Streptomycetaceae</taxon>
        <taxon>Kitasatospora</taxon>
    </lineage>
</organism>
<evidence type="ECO:0000313" key="2">
    <source>
        <dbReference type="EMBL" id="GAA1393604.1"/>
    </source>
</evidence>
<comment type="caution">
    <text evidence="2">The sequence shown here is derived from an EMBL/GenBank/DDBJ whole genome shotgun (WGS) entry which is preliminary data.</text>
</comment>
<gene>
    <name evidence="2" type="ORF">GCM10009639_26900</name>
</gene>
<protein>
    <submittedName>
        <fullName evidence="2">Uncharacterized protein</fullName>
    </submittedName>
</protein>
<evidence type="ECO:0000256" key="1">
    <source>
        <dbReference type="SAM" id="MobiDB-lite"/>
    </source>
</evidence>
<dbReference type="EMBL" id="BAAAKJ010000136">
    <property type="protein sequence ID" value="GAA1393604.1"/>
    <property type="molecule type" value="Genomic_DNA"/>
</dbReference>
<reference evidence="2 3" key="1">
    <citation type="journal article" date="2019" name="Int. J. Syst. Evol. Microbiol.">
        <title>The Global Catalogue of Microorganisms (GCM) 10K type strain sequencing project: providing services to taxonomists for standard genome sequencing and annotation.</title>
        <authorList>
            <consortium name="The Broad Institute Genomics Platform"/>
            <consortium name="The Broad Institute Genome Sequencing Center for Infectious Disease"/>
            <person name="Wu L."/>
            <person name="Ma J."/>
        </authorList>
    </citation>
    <scope>NUCLEOTIDE SEQUENCE [LARGE SCALE GENOMIC DNA]</scope>
    <source>
        <strain evidence="2 3">JCM 12393</strain>
    </source>
</reference>
<proteinExistence type="predicted"/>
<name>A0ABN1Y1I1_9ACTN</name>
<dbReference type="RefSeq" id="WP_344333664.1">
    <property type="nucleotide sequence ID" value="NZ_BAAAKJ010000136.1"/>
</dbReference>
<accession>A0ABN1Y1I1</accession>
<evidence type="ECO:0000313" key="3">
    <source>
        <dbReference type="Proteomes" id="UP001499863"/>
    </source>
</evidence>
<sequence>MNDGNHPTPGAYWDPLPTARHLLVKEPNLDQFGGLWRERNWRNVPGPFYGAHTDTMEMGRQDAPFHIAYDDDGREFVYRQPTDPGQTFDLLNGCFFGHGGFAMDGDDHWTVPGVREWWHGRGRVREWAVTASDHLARIGGEYRSHHQDSAQGLRDYIAHLDRGLDEYLRGYLFWLAERRPPRAGEARPELVPPHRRAPAPPPAPTTGDPLLAGYFVAVPERLTGLGVPHERLTTACDCLIDRLPTDGCWFDTPQQALDACAAIQVPAEARLYALLVPAEHTAGLVADIRASAVYEPVLLAHLDRRVGAAPAPQPADGGREIGWEVLGYDGGLLHSWLCNDLHQDAVRELGVTPDARGLLPSRDPADRLAAWANALDDTKPVTWFPAALLEWDTPIESHFVPIVTEPPVPTPIPWWERLLGLA</sequence>
<feature type="region of interest" description="Disordered" evidence="1">
    <location>
        <begin position="184"/>
        <end position="204"/>
    </location>
</feature>
<keyword evidence="3" id="KW-1185">Reference proteome</keyword>
<dbReference type="Proteomes" id="UP001499863">
    <property type="component" value="Unassembled WGS sequence"/>
</dbReference>